<dbReference type="Pfam" id="PF03364">
    <property type="entry name" value="Polyketide_cyc"/>
    <property type="match status" value="1"/>
</dbReference>
<comment type="similarity">
    <text evidence="1">Belongs to the COQ10 family.</text>
</comment>
<evidence type="ECO:0000256" key="4">
    <source>
        <dbReference type="SAM" id="MobiDB-lite"/>
    </source>
</evidence>
<dbReference type="InterPro" id="IPR044996">
    <property type="entry name" value="COQ10-like"/>
</dbReference>
<evidence type="ECO:0000256" key="1">
    <source>
        <dbReference type="ARBA" id="ARBA00006885"/>
    </source>
</evidence>
<evidence type="ECO:0000313" key="6">
    <source>
        <dbReference type="EMBL" id="RPA83325.1"/>
    </source>
</evidence>
<accession>A0A3N4IB60</accession>
<dbReference type="InterPro" id="IPR005031">
    <property type="entry name" value="COQ10_START"/>
</dbReference>
<feature type="compositionally biased region" description="Polar residues" evidence="4">
    <location>
        <begin position="18"/>
        <end position="33"/>
    </location>
</feature>
<proteinExistence type="inferred from homology"/>
<dbReference type="GO" id="GO:0048039">
    <property type="term" value="F:ubiquinone binding"/>
    <property type="evidence" value="ECO:0007669"/>
    <property type="project" value="InterPro"/>
</dbReference>
<dbReference type="STRING" id="1160509.A0A3N4IB60"/>
<dbReference type="OrthoDB" id="292693at2759"/>
<gene>
    <name evidence="6" type="ORF">BJ508DRAFT_413524</name>
</gene>
<feature type="compositionally biased region" description="Low complexity" evidence="4">
    <location>
        <begin position="79"/>
        <end position="95"/>
    </location>
</feature>
<comment type="function">
    <text evidence="3">Required for the function of coenzyme Q in the respiratory chain. May serve as a chaperone or may be involved in the transport of Q6 from its site of synthesis to the catalytic sites of the respiratory complexes.</text>
</comment>
<dbReference type="EMBL" id="ML119665">
    <property type="protein sequence ID" value="RPA83325.1"/>
    <property type="molecule type" value="Genomic_DNA"/>
</dbReference>
<dbReference type="PANTHER" id="PTHR12901">
    <property type="entry name" value="SPERM PROTEIN HOMOLOG"/>
    <property type="match status" value="1"/>
</dbReference>
<evidence type="ECO:0000313" key="7">
    <source>
        <dbReference type="Proteomes" id="UP000275078"/>
    </source>
</evidence>
<evidence type="ECO:0000256" key="2">
    <source>
        <dbReference type="ARBA" id="ARBA00011814"/>
    </source>
</evidence>
<dbReference type="PANTHER" id="PTHR12901:SF10">
    <property type="entry name" value="COENZYME Q-BINDING PROTEIN COQ10, MITOCHONDRIAL"/>
    <property type="match status" value="1"/>
</dbReference>
<sequence length="218" mass="23844">MLLRPAFRTLAVRPSTSSLLTKPATQQTRSFLPTPTAPPQKFTARKTLPFPRPVLYSIIRDIDAYSSFLPFCSASIVTSRSTTPPTHPISSTPTSEQTKGDPTQADLKIGFGGFDETFSSKVSCSYDDKVGVVRADSGEAVSGREGEVFERLVTRWEVKDLEGSQGKDSEVKLDIEFTFKNPFYAMVTKSVTPKVAGAMMEAFEKRAGELVGRRGSGF</sequence>
<evidence type="ECO:0000256" key="3">
    <source>
        <dbReference type="ARBA" id="ARBA00024947"/>
    </source>
</evidence>
<dbReference type="InterPro" id="IPR023393">
    <property type="entry name" value="START-like_dom_sf"/>
</dbReference>
<organism evidence="6 7">
    <name type="scientific">Ascobolus immersus RN42</name>
    <dbReference type="NCBI Taxonomy" id="1160509"/>
    <lineage>
        <taxon>Eukaryota</taxon>
        <taxon>Fungi</taxon>
        <taxon>Dikarya</taxon>
        <taxon>Ascomycota</taxon>
        <taxon>Pezizomycotina</taxon>
        <taxon>Pezizomycetes</taxon>
        <taxon>Pezizales</taxon>
        <taxon>Ascobolaceae</taxon>
        <taxon>Ascobolus</taxon>
    </lineage>
</organism>
<dbReference type="GO" id="GO:0005739">
    <property type="term" value="C:mitochondrion"/>
    <property type="evidence" value="ECO:0007669"/>
    <property type="project" value="TreeGrafter"/>
</dbReference>
<dbReference type="Gene3D" id="3.30.530.20">
    <property type="match status" value="1"/>
</dbReference>
<name>A0A3N4IB60_ASCIM</name>
<protein>
    <recommendedName>
        <fullName evidence="5">Coenzyme Q-binding protein COQ10 START domain-containing protein</fullName>
    </recommendedName>
</protein>
<keyword evidence="7" id="KW-1185">Reference proteome</keyword>
<dbReference type="AlphaFoldDB" id="A0A3N4IB60"/>
<comment type="subunit">
    <text evidence="2">Interacts with coenzyme Q.</text>
</comment>
<dbReference type="CDD" id="cd07813">
    <property type="entry name" value="COQ10p_like"/>
    <property type="match status" value="1"/>
</dbReference>
<feature type="region of interest" description="Disordered" evidence="4">
    <location>
        <begin position="79"/>
        <end position="105"/>
    </location>
</feature>
<reference evidence="6 7" key="1">
    <citation type="journal article" date="2018" name="Nat. Ecol. Evol.">
        <title>Pezizomycetes genomes reveal the molecular basis of ectomycorrhizal truffle lifestyle.</title>
        <authorList>
            <person name="Murat C."/>
            <person name="Payen T."/>
            <person name="Noel B."/>
            <person name="Kuo A."/>
            <person name="Morin E."/>
            <person name="Chen J."/>
            <person name="Kohler A."/>
            <person name="Krizsan K."/>
            <person name="Balestrini R."/>
            <person name="Da Silva C."/>
            <person name="Montanini B."/>
            <person name="Hainaut M."/>
            <person name="Levati E."/>
            <person name="Barry K.W."/>
            <person name="Belfiori B."/>
            <person name="Cichocki N."/>
            <person name="Clum A."/>
            <person name="Dockter R.B."/>
            <person name="Fauchery L."/>
            <person name="Guy J."/>
            <person name="Iotti M."/>
            <person name="Le Tacon F."/>
            <person name="Lindquist E.A."/>
            <person name="Lipzen A."/>
            <person name="Malagnac F."/>
            <person name="Mello A."/>
            <person name="Molinier V."/>
            <person name="Miyauchi S."/>
            <person name="Poulain J."/>
            <person name="Riccioni C."/>
            <person name="Rubini A."/>
            <person name="Sitrit Y."/>
            <person name="Splivallo R."/>
            <person name="Traeger S."/>
            <person name="Wang M."/>
            <person name="Zifcakova L."/>
            <person name="Wipf D."/>
            <person name="Zambonelli A."/>
            <person name="Paolocci F."/>
            <person name="Nowrousian M."/>
            <person name="Ottonello S."/>
            <person name="Baldrian P."/>
            <person name="Spatafora J.W."/>
            <person name="Henrissat B."/>
            <person name="Nagy L.G."/>
            <person name="Aury J.M."/>
            <person name="Wincker P."/>
            <person name="Grigoriev I.V."/>
            <person name="Bonfante P."/>
            <person name="Martin F.M."/>
        </authorList>
    </citation>
    <scope>NUCLEOTIDE SEQUENCE [LARGE SCALE GENOMIC DNA]</scope>
    <source>
        <strain evidence="6 7">RN42</strain>
    </source>
</reference>
<feature type="region of interest" description="Disordered" evidence="4">
    <location>
        <begin position="18"/>
        <end position="43"/>
    </location>
</feature>
<dbReference type="Proteomes" id="UP000275078">
    <property type="component" value="Unassembled WGS sequence"/>
</dbReference>
<evidence type="ECO:0000259" key="5">
    <source>
        <dbReference type="Pfam" id="PF03364"/>
    </source>
</evidence>
<feature type="domain" description="Coenzyme Q-binding protein COQ10 START" evidence="5">
    <location>
        <begin position="49"/>
        <end position="204"/>
    </location>
</feature>
<dbReference type="SUPFAM" id="SSF55961">
    <property type="entry name" value="Bet v1-like"/>
    <property type="match status" value="1"/>
</dbReference>
<dbReference type="GO" id="GO:0045333">
    <property type="term" value="P:cellular respiration"/>
    <property type="evidence" value="ECO:0007669"/>
    <property type="project" value="InterPro"/>
</dbReference>